<dbReference type="InterPro" id="IPR002547">
    <property type="entry name" value="tRNA-bd_dom"/>
</dbReference>
<dbReference type="Gene3D" id="2.40.50.140">
    <property type="entry name" value="Nucleic acid-binding proteins"/>
    <property type="match status" value="1"/>
</dbReference>
<sequence length="445" mass="46937">MAPAPLVAHRFTKEDEDDLVKIWTAKAAILKASAQPPAPRRAAAASAHPVDRLGLWKTHNEDQLPAEMGALKARLGAAEDPSAILDTLDDYLEAKTTAAGSTPTPADVALYEALAPLVKTWGPDERTGELGRPHVVRLVGFVEKNPGLYGLTVPEAEKVAVDPQEEVVLSYRPVDYEKLEKEQKKKEKEVKTGGDRTHADRTQAAAGAVAEKAAEAKLEAVSGDKPQKKKEKKEKAAKPAAAAAAPPPLSPAMIDLRVGHILQAIKHPEADSLYVSTIAMGDAPGTDDTAEHAGQTCRTVCSGLAGLVPLDAMQGRRVVVVANLKPVKMRGVKSCAMVLAASPRADGGPDDGHKGPVELVEPPPGAAAGERLVFDGWPGEPDKVLNPKKKVWEMLQPAFTTTQAAEVAFDAGLVKELGGRQGLGRLVTQSGGVCTVPTLKNAVVR</sequence>
<comment type="caution">
    <text evidence="6">The sequence shown here is derived from an EMBL/GenBank/DDBJ whole genome shotgun (WGS) entry which is preliminary data.</text>
</comment>
<dbReference type="GO" id="GO:0017102">
    <property type="term" value="C:methionyl glutamyl tRNA synthetase complex"/>
    <property type="evidence" value="ECO:0007669"/>
    <property type="project" value="TreeGrafter"/>
</dbReference>
<keyword evidence="2 3" id="KW-0694">RNA-binding</keyword>
<dbReference type="GO" id="GO:0000049">
    <property type="term" value="F:tRNA binding"/>
    <property type="evidence" value="ECO:0007669"/>
    <property type="project" value="UniProtKB-UniRule"/>
</dbReference>
<evidence type="ECO:0000256" key="1">
    <source>
        <dbReference type="ARBA" id="ARBA00022555"/>
    </source>
</evidence>
<dbReference type="PANTHER" id="PTHR11586:SF33">
    <property type="entry name" value="AMINOACYL TRNA SYNTHASE COMPLEX-INTERACTING MULTIFUNCTIONAL PROTEIN 1"/>
    <property type="match status" value="1"/>
</dbReference>
<dbReference type="Pfam" id="PF21972">
    <property type="entry name" value="Arc1p_N_like"/>
    <property type="match status" value="1"/>
</dbReference>
<evidence type="ECO:0000259" key="5">
    <source>
        <dbReference type="PROSITE" id="PS50886"/>
    </source>
</evidence>
<gene>
    <name evidence="6" type="ORF">P8C59_000816</name>
</gene>
<dbReference type="InterPro" id="IPR051270">
    <property type="entry name" value="Tyrosine-tRNA_ligase_regulator"/>
</dbReference>
<keyword evidence="1 3" id="KW-0820">tRNA-binding</keyword>
<dbReference type="Pfam" id="PF01588">
    <property type="entry name" value="tRNA_bind"/>
    <property type="match status" value="1"/>
</dbReference>
<feature type="region of interest" description="Disordered" evidence="4">
    <location>
        <begin position="180"/>
        <end position="249"/>
    </location>
</feature>
<accession>A0AAD9HYG3</accession>
<feature type="compositionally biased region" description="Basic and acidic residues" evidence="4">
    <location>
        <begin position="180"/>
        <end position="201"/>
    </location>
</feature>
<dbReference type="FunFam" id="2.40.50.140:FF:000199">
    <property type="entry name" value="tRNA-aminoacylation cofactor ARC1"/>
    <property type="match status" value="1"/>
</dbReference>
<dbReference type="EMBL" id="JAQQPM010000001">
    <property type="protein sequence ID" value="KAK2067047.1"/>
    <property type="molecule type" value="Genomic_DNA"/>
</dbReference>
<dbReference type="Proteomes" id="UP001217918">
    <property type="component" value="Unassembled WGS sequence"/>
</dbReference>
<protein>
    <recommendedName>
        <fullName evidence="5">tRNA-binding domain-containing protein</fullName>
    </recommendedName>
</protein>
<organism evidence="6 7">
    <name type="scientific">Phyllachora maydis</name>
    <dbReference type="NCBI Taxonomy" id="1825666"/>
    <lineage>
        <taxon>Eukaryota</taxon>
        <taxon>Fungi</taxon>
        <taxon>Dikarya</taxon>
        <taxon>Ascomycota</taxon>
        <taxon>Pezizomycotina</taxon>
        <taxon>Sordariomycetes</taxon>
        <taxon>Sordariomycetidae</taxon>
        <taxon>Phyllachorales</taxon>
        <taxon>Phyllachoraceae</taxon>
        <taxon>Phyllachora</taxon>
    </lineage>
</organism>
<keyword evidence="7" id="KW-1185">Reference proteome</keyword>
<feature type="domain" description="TRNA-binding" evidence="5">
    <location>
        <begin position="250"/>
        <end position="373"/>
    </location>
</feature>
<dbReference type="SUPFAM" id="SSF50249">
    <property type="entry name" value="Nucleic acid-binding proteins"/>
    <property type="match status" value="1"/>
</dbReference>
<evidence type="ECO:0000313" key="6">
    <source>
        <dbReference type="EMBL" id="KAK2067047.1"/>
    </source>
</evidence>
<dbReference type="PANTHER" id="PTHR11586">
    <property type="entry name" value="TRNA-AMINOACYLATION COFACTOR ARC1 FAMILY MEMBER"/>
    <property type="match status" value="1"/>
</dbReference>
<dbReference type="PROSITE" id="PS50886">
    <property type="entry name" value="TRBD"/>
    <property type="match status" value="1"/>
</dbReference>
<evidence type="ECO:0000256" key="4">
    <source>
        <dbReference type="SAM" id="MobiDB-lite"/>
    </source>
</evidence>
<dbReference type="InterPro" id="IPR036282">
    <property type="entry name" value="Glutathione-S-Trfase_C_sf"/>
</dbReference>
<evidence type="ECO:0000256" key="2">
    <source>
        <dbReference type="ARBA" id="ARBA00022884"/>
    </source>
</evidence>
<evidence type="ECO:0000256" key="3">
    <source>
        <dbReference type="PROSITE-ProRule" id="PRU00209"/>
    </source>
</evidence>
<dbReference type="InterPro" id="IPR053836">
    <property type="entry name" value="Arc1-like_N"/>
</dbReference>
<dbReference type="SUPFAM" id="SSF47616">
    <property type="entry name" value="GST C-terminal domain-like"/>
    <property type="match status" value="1"/>
</dbReference>
<dbReference type="InterPro" id="IPR012340">
    <property type="entry name" value="NA-bd_OB-fold"/>
</dbReference>
<proteinExistence type="predicted"/>
<evidence type="ECO:0000313" key="7">
    <source>
        <dbReference type="Proteomes" id="UP001217918"/>
    </source>
</evidence>
<reference evidence="6" key="1">
    <citation type="journal article" date="2023" name="Mol. Plant Microbe Interact.">
        <title>Elucidating the Obligate Nature and Biological Capacity of an Invasive Fungal Corn Pathogen.</title>
        <authorList>
            <person name="MacCready J.S."/>
            <person name="Roggenkamp E.M."/>
            <person name="Gdanetz K."/>
            <person name="Chilvers M.I."/>
        </authorList>
    </citation>
    <scope>NUCLEOTIDE SEQUENCE</scope>
    <source>
        <strain evidence="6">PM02</strain>
    </source>
</reference>
<dbReference type="AlphaFoldDB" id="A0AAD9HYG3"/>
<name>A0AAD9HYG3_9PEZI</name>